<evidence type="ECO:0000256" key="3">
    <source>
        <dbReference type="ARBA" id="ARBA00022729"/>
    </source>
</evidence>
<dbReference type="CDD" id="cd14656">
    <property type="entry name" value="Imelysin-like_EfeO"/>
    <property type="match status" value="1"/>
</dbReference>
<dbReference type="PANTHER" id="PTHR39192:SF1">
    <property type="entry name" value="IRON UPTAKE SYSTEM COMPONENT EFEO"/>
    <property type="match status" value="1"/>
</dbReference>
<organism evidence="6 7">
    <name type="scientific">Streptosporangium lutulentum</name>
    <dbReference type="NCBI Taxonomy" id="1461250"/>
    <lineage>
        <taxon>Bacteria</taxon>
        <taxon>Bacillati</taxon>
        <taxon>Actinomycetota</taxon>
        <taxon>Actinomycetes</taxon>
        <taxon>Streptosporangiales</taxon>
        <taxon>Streptosporangiaceae</taxon>
        <taxon>Streptosporangium</taxon>
    </lineage>
</organism>
<evidence type="ECO:0000256" key="4">
    <source>
        <dbReference type="SAM" id="SignalP"/>
    </source>
</evidence>
<comment type="similarity">
    <text evidence="2">Belongs to the EfeM/EfeO family.</text>
</comment>
<dbReference type="Gene3D" id="1.20.1420.20">
    <property type="entry name" value="M75 peptidase, HXXE motif"/>
    <property type="match status" value="1"/>
</dbReference>
<accession>A0ABT9QSV9</accession>
<gene>
    <name evidence="6" type="ORF">J2853_008335</name>
</gene>
<dbReference type="InterPro" id="IPR038352">
    <property type="entry name" value="Imelysin_sf"/>
</dbReference>
<feature type="chain" id="PRO_5045684427" evidence="4">
    <location>
        <begin position="28"/>
        <end position="400"/>
    </location>
</feature>
<evidence type="ECO:0000313" key="6">
    <source>
        <dbReference type="EMBL" id="MDP9849124.1"/>
    </source>
</evidence>
<dbReference type="RefSeq" id="WP_307566804.1">
    <property type="nucleotide sequence ID" value="NZ_JAUSQU010000001.1"/>
</dbReference>
<dbReference type="InterPro" id="IPR018976">
    <property type="entry name" value="Imelysin-like"/>
</dbReference>
<reference evidence="6 7" key="1">
    <citation type="submission" date="2023-07" db="EMBL/GenBank/DDBJ databases">
        <title>Sequencing the genomes of 1000 actinobacteria strains.</title>
        <authorList>
            <person name="Klenk H.-P."/>
        </authorList>
    </citation>
    <scope>NUCLEOTIDE SEQUENCE [LARGE SCALE GENOMIC DNA]</scope>
    <source>
        <strain evidence="6 7">DSM 46740</strain>
    </source>
</reference>
<dbReference type="EMBL" id="JAUSQU010000001">
    <property type="protein sequence ID" value="MDP9849124.1"/>
    <property type="molecule type" value="Genomic_DNA"/>
</dbReference>
<protein>
    <submittedName>
        <fullName evidence="6">Iron uptake system EfeUOB component EfeO/EfeM</fullName>
    </submittedName>
</protein>
<feature type="domain" description="Imelysin-like" evidence="5">
    <location>
        <begin position="158"/>
        <end position="278"/>
    </location>
</feature>
<comment type="caution">
    <text evidence="6">The sequence shown here is derived from an EMBL/GenBank/DDBJ whole genome shotgun (WGS) entry which is preliminary data.</text>
</comment>
<comment type="subcellular location">
    <subcellularLocation>
        <location evidence="1">Cell envelope</location>
    </subcellularLocation>
</comment>
<proteinExistence type="inferred from homology"/>
<evidence type="ECO:0000313" key="7">
    <source>
        <dbReference type="Proteomes" id="UP001225356"/>
    </source>
</evidence>
<feature type="signal peptide" evidence="4">
    <location>
        <begin position="1"/>
        <end position="27"/>
    </location>
</feature>
<name>A0ABT9QSV9_9ACTN</name>
<dbReference type="InterPro" id="IPR050894">
    <property type="entry name" value="EfeM/EfeO_iron_uptake"/>
</dbReference>
<keyword evidence="3 4" id="KW-0732">Signal</keyword>
<dbReference type="Proteomes" id="UP001225356">
    <property type="component" value="Unassembled WGS sequence"/>
</dbReference>
<evidence type="ECO:0000256" key="1">
    <source>
        <dbReference type="ARBA" id="ARBA00004196"/>
    </source>
</evidence>
<dbReference type="Pfam" id="PF09375">
    <property type="entry name" value="Peptidase_M75"/>
    <property type="match status" value="1"/>
</dbReference>
<dbReference type="InterPro" id="IPR034981">
    <property type="entry name" value="Imelysin-like_EfeO/Algp7"/>
</dbReference>
<evidence type="ECO:0000256" key="2">
    <source>
        <dbReference type="ARBA" id="ARBA00005989"/>
    </source>
</evidence>
<dbReference type="PANTHER" id="PTHR39192">
    <property type="entry name" value="IRON UPTAKE SYSTEM COMPONENT EFEO"/>
    <property type="match status" value="1"/>
</dbReference>
<sequence>MTRLAWPPAVRRALIATIVILPLAGCASDPVPATPSAAARAVSPAADGVMNVTRSGCGTGWTGHGGDRTFLVKNTDTVTADVELVDPDTGAVYAEVESLAPGTTRPLRVRLGHGAYALRCLPEGVNMLTGPTTRVTDGPQDGTPAVLPVDDQDLTGAVSRYRKGVTAGLAVLADDAGALRRALRRGDRADARAAWLTAHLAYERLGAAYGTFDEFADRIDGLPDSLPGGVHDKDFSGLYRIEYGLWHGESMSSLAPVGDRLVSDVAKLRRDFPEQRTEPMDLPLRAHEILEDTLQSQLTGDADQGSGTGLATAEANLDGTQAVLDAIAPVMRSRYTGWEQIGVWMGRARRSLKEARRPGGGWTPVASLKTTDRQRLDGTIGELLEELAPIAAIGETRRTS</sequence>
<keyword evidence="7" id="KW-1185">Reference proteome</keyword>
<evidence type="ECO:0000259" key="5">
    <source>
        <dbReference type="Pfam" id="PF09375"/>
    </source>
</evidence>